<evidence type="ECO:0000313" key="3">
    <source>
        <dbReference type="Proteomes" id="UP001050808"/>
    </source>
</evidence>
<organism evidence="2 3">
    <name type="scientific">Streptomyces violascens</name>
    <dbReference type="NCBI Taxonomy" id="67381"/>
    <lineage>
        <taxon>Bacteria</taxon>
        <taxon>Bacillati</taxon>
        <taxon>Actinomycetota</taxon>
        <taxon>Actinomycetes</taxon>
        <taxon>Kitasatosporales</taxon>
        <taxon>Streptomycetaceae</taxon>
        <taxon>Streptomyces</taxon>
    </lineage>
</organism>
<accession>A0ABQ3QZL4</accession>
<feature type="region of interest" description="Disordered" evidence="1">
    <location>
        <begin position="69"/>
        <end position="89"/>
    </location>
</feature>
<evidence type="ECO:0000256" key="1">
    <source>
        <dbReference type="SAM" id="MobiDB-lite"/>
    </source>
</evidence>
<evidence type="ECO:0000313" key="2">
    <source>
        <dbReference type="EMBL" id="GHI42713.1"/>
    </source>
</evidence>
<reference evidence="2" key="1">
    <citation type="submission" date="2024-05" db="EMBL/GenBank/DDBJ databases">
        <title>Whole genome shotgun sequence of Streptomyces violascens NBRC 12920.</title>
        <authorList>
            <person name="Komaki H."/>
            <person name="Tamura T."/>
        </authorList>
    </citation>
    <scope>NUCLEOTIDE SEQUENCE</scope>
    <source>
        <strain evidence="2">NBRC 12920</strain>
    </source>
</reference>
<keyword evidence="3" id="KW-1185">Reference proteome</keyword>
<sequence length="89" mass="8844">MTPTSPIKFCLHCDRPIEGAAIKVTGADQLAAPSGARGGRLPARQGRSRMPVAAMTGGAVAGRRRVAHGLAGNRGPAESTGVTPSAAAA</sequence>
<dbReference type="Proteomes" id="UP001050808">
    <property type="component" value="Unassembled WGS sequence"/>
</dbReference>
<protein>
    <submittedName>
        <fullName evidence="2">Uncharacterized protein</fullName>
    </submittedName>
</protein>
<name>A0ABQ3QZL4_9ACTN</name>
<proteinExistence type="predicted"/>
<gene>
    <name evidence="2" type="ORF">Sviol_71210</name>
</gene>
<dbReference type="EMBL" id="BNDY01000017">
    <property type="protein sequence ID" value="GHI42713.1"/>
    <property type="molecule type" value="Genomic_DNA"/>
</dbReference>
<comment type="caution">
    <text evidence="2">The sequence shown here is derived from an EMBL/GenBank/DDBJ whole genome shotgun (WGS) entry which is preliminary data.</text>
</comment>